<dbReference type="InterPro" id="IPR003340">
    <property type="entry name" value="B3_DNA-bd"/>
</dbReference>
<dbReference type="Proteomes" id="UP000187609">
    <property type="component" value="Unassembled WGS sequence"/>
</dbReference>
<dbReference type="AlphaFoldDB" id="A0A1J6HZ94"/>
<proteinExistence type="predicted"/>
<keyword evidence="8" id="KW-1185">Reference proteome</keyword>
<dbReference type="Gene3D" id="2.40.330.10">
    <property type="entry name" value="DNA-binding pseudobarrel domain"/>
    <property type="match status" value="3"/>
</dbReference>
<dbReference type="InterPro" id="IPR039218">
    <property type="entry name" value="REM_fam"/>
</dbReference>
<feature type="domain" description="TF-B3" evidence="6">
    <location>
        <begin position="327"/>
        <end position="421"/>
    </location>
</feature>
<dbReference type="SMR" id="A0A1J6HZ94"/>
<evidence type="ECO:0000256" key="2">
    <source>
        <dbReference type="ARBA" id="ARBA00023015"/>
    </source>
</evidence>
<comment type="subcellular location">
    <subcellularLocation>
        <location evidence="1">Nucleus</location>
    </subcellularLocation>
</comment>
<keyword evidence="5" id="KW-0539">Nucleus</keyword>
<organism evidence="7 8">
    <name type="scientific">Nicotiana attenuata</name>
    <name type="common">Coyote tobacco</name>
    <dbReference type="NCBI Taxonomy" id="49451"/>
    <lineage>
        <taxon>Eukaryota</taxon>
        <taxon>Viridiplantae</taxon>
        <taxon>Streptophyta</taxon>
        <taxon>Embryophyta</taxon>
        <taxon>Tracheophyta</taxon>
        <taxon>Spermatophyta</taxon>
        <taxon>Magnoliopsida</taxon>
        <taxon>eudicotyledons</taxon>
        <taxon>Gunneridae</taxon>
        <taxon>Pentapetalae</taxon>
        <taxon>asterids</taxon>
        <taxon>lamiids</taxon>
        <taxon>Solanales</taxon>
        <taxon>Solanaceae</taxon>
        <taxon>Nicotianoideae</taxon>
        <taxon>Nicotianeae</taxon>
        <taxon>Nicotiana</taxon>
    </lineage>
</organism>
<evidence type="ECO:0000259" key="6">
    <source>
        <dbReference type="PROSITE" id="PS50863"/>
    </source>
</evidence>
<evidence type="ECO:0000256" key="1">
    <source>
        <dbReference type="ARBA" id="ARBA00004123"/>
    </source>
</evidence>
<dbReference type="InterPro" id="IPR015300">
    <property type="entry name" value="DNA-bd_pseudobarrel_sf"/>
</dbReference>
<evidence type="ECO:0000256" key="3">
    <source>
        <dbReference type="ARBA" id="ARBA00023125"/>
    </source>
</evidence>
<accession>A0A1J6HZ94</accession>
<dbReference type="OMA" id="RRFCIAN"/>
<name>A0A1J6HZ94_NICAT</name>
<evidence type="ECO:0000313" key="8">
    <source>
        <dbReference type="Proteomes" id="UP000187609"/>
    </source>
</evidence>
<evidence type="ECO:0000256" key="5">
    <source>
        <dbReference type="ARBA" id="ARBA00023242"/>
    </source>
</evidence>
<keyword evidence="2" id="KW-0805">Transcription regulation</keyword>
<feature type="domain" description="TF-B3" evidence="6">
    <location>
        <begin position="154"/>
        <end position="248"/>
    </location>
</feature>
<dbReference type="GO" id="GO:0005634">
    <property type="term" value="C:nucleus"/>
    <property type="evidence" value="ECO:0007669"/>
    <property type="project" value="UniProtKB-SubCell"/>
</dbReference>
<dbReference type="CDD" id="cd10017">
    <property type="entry name" value="B3_DNA"/>
    <property type="match status" value="3"/>
</dbReference>
<reference evidence="7" key="1">
    <citation type="submission" date="2016-11" db="EMBL/GenBank/DDBJ databases">
        <title>The genome of Nicotiana attenuata.</title>
        <authorList>
            <person name="Xu S."/>
            <person name="Brockmoeller T."/>
            <person name="Gaquerel E."/>
            <person name="Navarro A."/>
            <person name="Kuhl H."/>
            <person name="Gase K."/>
            <person name="Ling Z."/>
            <person name="Zhou W."/>
            <person name="Kreitzer C."/>
            <person name="Stanke M."/>
            <person name="Tang H."/>
            <person name="Lyons E."/>
            <person name="Pandey P."/>
            <person name="Pandey S.P."/>
            <person name="Timmermann B."/>
            <person name="Baldwin I.T."/>
        </authorList>
    </citation>
    <scope>NUCLEOTIDE SEQUENCE [LARGE SCALE GENOMIC DNA]</scope>
    <source>
        <strain evidence="7">UT</strain>
    </source>
</reference>
<protein>
    <submittedName>
        <fullName evidence="7">B3 domain-containing protein rem10</fullName>
    </submittedName>
</protein>
<keyword evidence="4" id="KW-0804">Transcription</keyword>
<keyword evidence="3" id="KW-0238">DNA-binding</keyword>
<dbReference type="Pfam" id="PF02362">
    <property type="entry name" value="B3"/>
    <property type="match status" value="3"/>
</dbReference>
<feature type="domain" description="TF-B3" evidence="6">
    <location>
        <begin position="7"/>
        <end position="95"/>
    </location>
</feature>
<gene>
    <name evidence="7" type="primary">REM10_1</name>
    <name evidence="7" type="ORF">A4A49_32427</name>
</gene>
<dbReference type="PANTHER" id="PTHR31674:SF72">
    <property type="entry name" value="B3 DOMAIN-CONTAINING PROTEIN REM17-LIKE"/>
    <property type="match status" value="1"/>
</dbReference>
<evidence type="ECO:0000313" key="7">
    <source>
        <dbReference type="EMBL" id="OIS98140.1"/>
    </source>
</evidence>
<evidence type="ECO:0000256" key="4">
    <source>
        <dbReference type="ARBA" id="ARBA00023163"/>
    </source>
</evidence>
<dbReference type="Gramene" id="OIS98140">
    <property type="protein sequence ID" value="OIS98140"/>
    <property type="gene ID" value="A4A49_32427"/>
</dbReference>
<dbReference type="SUPFAM" id="SSF101936">
    <property type="entry name" value="DNA-binding pseudobarrel domain"/>
    <property type="match status" value="3"/>
</dbReference>
<dbReference type="EMBL" id="MJEQ01037192">
    <property type="protein sequence ID" value="OIS98140.1"/>
    <property type="molecule type" value="Genomic_DNA"/>
</dbReference>
<dbReference type="PANTHER" id="PTHR31674">
    <property type="entry name" value="B3 DOMAIN-CONTAINING PROTEIN REM-LIKE 3-RELATED"/>
    <property type="match status" value="1"/>
</dbReference>
<comment type="caution">
    <text evidence="7">The sequence shown here is derived from an EMBL/GenBank/DDBJ whole genome shotgun (WGS) entry which is preliminary data.</text>
</comment>
<dbReference type="GO" id="GO:0003677">
    <property type="term" value="F:DNA binding"/>
    <property type="evidence" value="ECO:0007669"/>
    <property type="project" value="UniProtKB-KW"/>
</dbReference>
<sequence>MKIPPKKPHFFKPILPGFKHGIKIPIAFSKYLNGCNQEHAILRRAGKKWVVKVNGQLLEQGWGKFAEEHDLQLGDCLVFRHEGNMEFEVSIFGSSKCEREYEQHLEGVNEEQEENNHSFKKFTSQERPKLKIRSSHKAFPNAEAAQDMPLDRPHFIYTIKPYCLSKSFLQLPGPFARENDLRNRKCTITIRDEQMSWTFSLYSSGSHTFIGGAWSKFCIANGFKEGDQIMLEIVENGKNPILKVYDLMVNASHQREGKKTYLDAKSVSTEDLRANASLQREGKKANLDARRVTTRGITGRRIKTSDMPATTTRARLPASTSANANPHFISTIRPYFISRPSLYLPAAFAKSNGLANKRRQLILRDEKQRSWPVQVGPQGHHFAITRGWRQFREANNVQVGDTYKFELIDNGTVPVAHFHCKYSGKDAKHQRSY</sequence>
<dbReference type="PROSITE" id="PS50863">
    <property type="entry name" value="B3"/>
    <property type="match status" value="3"/>
</dbReference>
<dbReference type="SMART" id="SM01019">
    <property type="entry name" value="B3"/>
    <property type="match status" value="3"/>
</dbReference>
<dbReference type="STRING" id="49451.A0A1J6HZ94"/>